<reference evidence="1 2" key="1">
    <citation type="submission" date="2024-06" db="EMBL/GenBank/DDBJ databases">
        <title>The Natural Products Discovery Center: Release of the First 8490 Sequenced Strains for Exploring Actinobacteria Biosynthetic Diversity.</title>
        <authorList>
            <person name="Kalkreuter E."/>
            <person name="Kautsar S.A."/>
            <person name="Yang D."/>
            <person name="Bader C.D."/>
            <person name="Teijaro C.N."/>
            <person name="Fluegel L."/>
            <person name="Davis C.M."/>
            <person name="Simpson J.R."/>
            <person name="Lauterbach L."/>
            <person name="Steele A.D."/>
            <person name="Gui C."/>
            <person name="Meng S."/>
            <person name="Li G."/>
            <person name="Viehrig K."/>
            <person name="Ye F."/>
            <person name="Su P."/>
            <person name="Kiefer A.F."/>
            <person name="Nichols A."/>
            <person name="Cepeda A.J."/>
            <person name="Yan W."/>
            <person name="Fan B."/>
            <person name="Jiang Y."/>
            <person name="Adhikari A."/>
            <person name="Zheng C.-J."/>
            <person name="Schuster L."/>
            <person name="Cowan T.M."/>
            <person name="Smanski M.J."/>
            <person name="Chevrette M.G."/>
            <person name="De Carvalho L.P.S."/>
            <person name="Shen B."/>
        </authorList>
    </citation>
    <scope>NUCLEOTIDE SEQUENCE [LARGE SCALE GENOMIC DNA]</scope>
    <source>
        <strain evidence="1 2">NPDC006337</strain>
    </source>
</reference>
<keyword evidence="2" id="KW-1185">Reference proteome</keyword>
<sequence>MRNALLRYEEVFGALRGEQFYDVRIAGFTDRDERVPRFTPLGRQVYLTMDSGDLLLLESLGNHGQLGIRRVADYEFPHELDGEDEEFTVGSCGPQYLGDLTDQSVLAVRYVLNAESDPVTGTVRCAEFAFAYGQRLFVDPGYHWGIRLQGAGAYEAWLAEERENPAPLGPLTEHLWTP</sequence>
<dbReference type="RefSeq" id="WP_359657112.1">
    <property type="nucleotide sequence ID" value="NZ_JBEXZP010000165.1"/>
</dbReference>
<protein>
    <submittedName>
        <fullName evidence="1">Uncharacterized protein</fullName>
    </submittedName>
</protein>
<organism evidence="1 2">
    <name type="scientific">Streptomyces lavendulocolor</name>
    <dbReference type="NCBI Taxonomy" id="67316"/>
    <lineage>
        <taxon>Bacteria</taxon>
        <taxon>Bacillati</taxon>
        <taxon>Actinomycetota</taxon>
        <taxon>Actinomycetes</taxon>
        <taxon>Kitasatosporales</taxon>
        <taxon>Streptomycetaceae</taxon>
        <taxon>Streptomyces</taxon>
    </lineage>
</organism>
<proteinExistence type="predicted"/>
<gene>
    <name evidence="1" type="ORF">ABZ508_32970</name>
</gene>
<evidence type="ECO:0000313" key="2">
    <source>
        <dbReference type="Proteomes" id="UP001550378"/>
    </source>
</evidence>
<dbReference type="EMBL" id="JBEXZR010000050">
    <property type="protein sequence ID" value="MEU0712172.1"/>
    <property type="molecule type" value="Genomic_DNA"/>
</dbReference>
<evidence type="ECO:0000313" key="1">
    <source>
        <dbReference type="EMBL" id="MEU0712172.1"/>
    </source>
</evidence>
<dbReference type="Proteomes" id="UP001550378">
    <property type="component" value="Unassembled WGS sequence"/>
</dbReference>
<accession>A0ABV2WFN3</accession>
<name>A0ABV2WFN3_9ACTN</name>
<comment type="caution">
    <text evidence="1">The sequence shown here is derived from an EMBL/GenBank/DDBJ whole genome shotgun (WGS) entry which is preliminary data.</text>
</comment>